<name>A0A9Y2L489_9RHOB</name>
<sequence>MLHELTHWTGLQSRCDRDLRNRFGDAAYAMEELVAEIGSAFFCARLGISSSPREDHAQYLGNWVSVLKDDKKAIFTAAAKAQAAVDLVL</sequence>
<dbReference type="AlphaFoldDB" id="A0A9Y2L489"/>
<reference evidence="2 3" key="1">
    <citation type="submission" date="2023-06" db="EMBL/GenBank/DDBJ databases">
        <title>Parasedimentitalea psychrophila sp. nov., a psychrophilic bacterium isolated from deep-sea sediment.</title>
        <authorList>
            <person name="Li A."/>
        </authorList>
    </citation>
    <scope>NUCLEOTIDE SEQUENCE [LARGE SCALE GENOMIC DNA]</scope>
    <source>
        <strain evidence="2 3">QS115</strain>
    </source>
</reference>
<dbReference type="KEGG" id="ppso:QPJ95_11050"/>
<keyword evidence="3" id="KW-1185">Reference proteome</keyword>
<gene>
    <name evidence="2" type="ORF">QPJ95_11050</name>
</gene>
<accession>A0A9Y2L489</accession>
<evidence type="ECO:0000259" key="1">
    <source>
        <dbReference type="Pfam" id="PF18818"/>
    </source>
</evidence>
<proteinExistence type="predicted"/>
<evidence type="ECO:0000313" key="2">
    <source>
        <dbReference type="EMBL" id="WIY27396.1"/>
    </source>
</evidence>
<dbReference type="RefSeq" id="WP_286018266.1">
    <property type="nucleotide sequence ID" value="NZ_CP127247.1"/>
</dbReference>
<dbReference type="Pfam" id="PF18818">
    <property type="entry name" value="MPTase-PolyVal"/>
    <property type="match status" value="1"/>
</dbReference>
<dbReference type="InterPro" id="IPR041459">
    <property type="entry name" value="MPTase-PolyVal"/>
</dbReference>
<evidence type="ECO:0000313" key="3">
    <source>
        <dbReference type="Proteomes" id="UP001238334"/>
    </source>
</evidence>
<dbReference type="Proteomes" id="UP001238334">
    <property type="component" value="Chromosome"/>
</dbReference>
<feature type="domain" description="Polyvalent protein metallopeptidase" evidence="1">
    <location>
        <begin position="1"/>
        <end position="80"/>
    </location>
</feature>
<dbReference type="EMBL" id="CP127247">
    <property type="protein sequence ID" value="WIY27396.1"/>
    <property type="molecule type" value="Genomic_DNA"/>
</dbReference>
<protein>
    <submittedName>
        <fullName evidence="2">Zincin-like metallopeptidase domain-containing protein</fullName>
    </submittedName>
</protein>
<organism evidence="2 3">
    <name type="scientific">Parasedimentitalea psychrophila</name>
    <dbReference type="NCBI Taxonomy" id="2997337"/>
    <lineage>
        <taxon>Bacteria</taxon>
        <taxon>Pseudomonadati</taxon>
        <taxon>Pseudomonadota</taxon>
        <taxon>Alphaproteobacteria</taxon>
        <taxon>Rhodobacterales</taxon>
        <taxon>Paracoccaceae</taxon>
        <taxon>Parasedimentitalea</taxon>
    </lineage>
</organism>